<keyword evidence="2" id="KW-1185">Reference proteome</keyword>
<gene>
    <name evidence="1" type="ORF">LX97_02069</name>
</gene>
<name>A0ABX5PX28_9FLAO</name>
<reference evidence="1 2" key="1">
    <citation type="submission" date="2018-06" db="EMBL/GenBank/DDBJ databases">
        <title>Genomic Encyclopedia of Archaeal and Bacterial Type Strains, Phase II (KMG-II): from individual species to whole genera.</title>
        <authorList>
            <person name="Goeker M."/>
        </authorList>
    </citation>
    <scope>NUCLEOTIDE SEQUENCE [LARGE SCALE GENOMIC DNA]</scope>
    <source>
        <strain evidence="1 2">DSM 17205</strain>
    </source>
</reference>
<sequence>MNGVKIMYMDSTSTLEVTDNAFLRQYECRKGDVLATIEYAQQERKIFLTKYIVPEELEFDNDFRDEFLTAVFEDIKNVKELKVVPTHPKIAGFVRKYRLKYKEMLPVGIAI</sequence>
<dbReference type="Gene3D" id="3.40.630.30">
    <property type="match status" value="1"/>
</dbReference>
<protein>
    <recommendedName>
        <fullName evidence="3">N-acetyltransferase</fullName>
    </recommendedName>
</protein>
<evidence type="ECO:0000313" key="2">
    <source>
        <dbReference type="Proteomes" id="UP000248584"/>
    </source>
</evidence>
<organism evidence="1 2">
    <name type="scientific">Nonlabens dokdonensis</name>
    <dbReference type="NCBI Taxonomy" id="328515"/>
    <lineage>
        <taxon>Bacteria</taxon>
        <taxon>Pseudomonadati</taxon>
        <taxon>Bacteroidota</taxon>
        <taxon>Flavobacteriia</taxon>
        <taxon>Flavobacteriales</taxon>
        <taxon>Flavobacteriaceae</taxon>
        <taxon>Nonlabens</taxon>
    </lineage>
</organism>
<proteinExistence type="predicted"/>
<accession>A0ABX5PX28</accession>
<evidence type="ECO:0000313" key="1">
    <source>
        <dbReference type="EMBL" id="PZX39715.1"/>
    </source>
</evidence>
<dbReference type="Proteomes" id="UP000248584">
    <property type="component" value="Unassembled WGS sequence"/>
</dbReference>
<dbReference type="EMBL" id="QKZR01000003">
    <property type="protein sequence ID" value="PZX39715.1"/>
    <property type="molecule type" value="Genomic_DNA"/>
</dbReference>
<comment type="caution">
    <text evidence="1">The sequence shown here is derived from an EMBL/GenBank/DDBJ whole genome shotgun (WGS) entry which is preliminary data.</text>
</comment>
<evidence type="ECO:0008006" key="3">
    <source>
        <dbReference type="Google" id="ProtNLM"/>
    </source>
</evidence>